<dbReference type="Gene3D" id="1.25.40.20">
    <property type="entry name" value="Ankyrin repeat-containing domain"/>
    <property type="match status" value="1"/>
</dbReference>
<dbReference type="KEGG" id="vg:36844243"/>
<name>A0A2U7U9M9_9VIRU</name>
<protein>
    <submittedName>
        <fullName evidence="1">Ankyrin repeat domain containing protein</fullName>
    </submittedName>
</protein>
<organism evidence="1">
    <name type="scientific">Pandoravirus quercus</name>
    <dbReference type="NCBI Taxonomy" id="2107709"/>
    <lineage>
        <taxon>Viruses</taxon>
        <taxon>Pandoravirus</taxon>
    </lineage>
</organism>
<dbReference type="InterPro" id="IPR036770">
    <property type="entry name" value="Ankyrin_rpt-contain_sf"/>
</dbReference>
<sequence length="369" mass="40633">MVCVRWSAVAMSRNTAAGPLCCCPARYYSTTICVIKDAASEGHVACVSYVLSRHGRYDGLYGYKRKAARAAARRGRLACLDYVAAQRGGIDASALDAAAKAGNVDGIRYLCEKAAKVPHWGHLWRAIVSGSVDAVAYLYARASDTWWFDEYWFDGKHLIYKDIYKRCRGHEETYACAIAALHGHIDVFVHLVGAGCVPDANACIEAARRGHLDCLKYARERGAPWDERTCAAAAIGLMGDADQNAEDRLECIVYARANGCPANETPCYMAARRGDLAGLRRAREAGCPWDASVTRAAARGGHRACLYYAHQRGCDWDRLVCVLAAARGALKILAYAHRHGCPYDFDDLVRAATRGGQRWCLDYIQKYMQ</sequence>
<dbReference type="SUPFAM" id="SSF48403">
    <property type="entry name" value="Ankyrin repeat"/>
    <property type="match status" value="1"/>
</dbReference>
<gene>
    <name evidence="1" type="ORF">pqer_cds_680</name>
</gene>
<proteinExistence type="predicted"/>
<evidence type="ECO:0000313" key="1">
    <source>
        <dbReference type="EMBL" id="AVK75102.1"/>
    </source>
</evidence>
<accession>A0A2U7U9M9</accession>
<dbReference type="Proteomes" id="UP000248852">
    <property type="component" value="Segment"/>
</dbReference>
<dbReference type="EMBL" id="MG011689">
    <property type="protein sequence ID" value="AVK75102.1"/>
    <property type="molecule type" value="Genomic_DNA"/>
</dbReference>
<dbReference type="PANTHER" id="PTHR46586">
    <property type="entry name" value="ANKYRIN REPEAT-CONTAINING PROTEIN"/>
    <property type="match status" value="1"/>
</dbReference>
<dbReference type="GeneID" id="36844243"/>
<dbReference type="PANTHER" id="PTHR46586:SF3">
    <property type="entry name" value="ANKYRIN REPEAT-CONTAINING PROTEIN"/>
    <property type="match status" value="1"/>
</dbReference>
<dbReference type="InterPro" id="IPR052050">
    <property type="entry name" value="SecEffector_AnkRepeat"/>
</dbReference>
<reference evidence="1" key="1">
    <citation type="journal article" date="2018" name="Nat. Commun.">
        <title>Diversity and evolution of the emerging Pandoraviridae family.</title>
        <authorList>
            <person name="Legendre M."/>
            <person name="Fabre E."/>
            <person name="Poirot O."/>
            <person name="Jeudy S."/>
            <person name="Lartigue A."/>
            <person name="Alempic J.M."/>
            <person name="Beucher L."/>
            <person name="Philippe N."/>
            <person name="Bertaux L."/>
            <person name="Christo-Foroux E."/>
            <person name="Labadie K."/>
            <person name="Coute Y."/>
            <person name="Abergel C."/>
            <person name="Claverie J.M."/>
        </authorList>
    </citation>
    <scope>NUCLEOTIDE SEQUENCE [LARGE SCALE GENOMIC DNA]</scope>
    <source>
        <strain evidence="1">Quercus</strain>
    </source>
</reference>
<dbReference type="RefSeq" id="YP_009483371.1">
    <property type="nucleotide sequence ID" value="NC_037667.1"/>
</dbReference>